<dbReference type="Proteomes" id="UP000054785">
    <property type="component" value="Unassembled WGS sequence"/>
</dbReference>
<dbReference type="OrthoDB" id="870892at2"/>
<name>A0A0W0TLL3_9GAMM</name>
<comment type="caution">
    <text evidence="1">The sequence shown here is derived from an EMBL/GenBank/DDBJ whole genome shotgun (WGS) entry which is preliminary data.</text>
</comment>
<dbReference type="PROSITE" id="PS50914">
    <property type="entry name" value="BON"/>
    <property type="match status" value="1"/>
</dbReference>
<dbReference type="PROSITE" id="PS51257">
    <property type="entry name" value="PROKAR_LIPOPROTEIN"/>
    <property type="match status" value="1"/>
</dbReference>
<dbReference type="Gene3D" id="3.30.1340.30">
    <property type="match status" value="1"/>
</dbReference>
<dbReference type="RefSeq" id="WP_051551054.1">
    <property type="nucleotide sequence ID" value="NZ_CAAAHN010000005.1"/>
</dbReference>
<dbReference type="EMBL" id="LNYC01000074">
    <property type="protein sequence ID" value="KTC96473.1"/>
    <property type="molecule type" value="Genomic_DNA"/>
</dbReference>
<dbReference type="PANTHER" id="PTHR34606">
    <property type="entry name" value="BON DOMAIN-CONTAINING PROTEIN"/>
    <property type="match status" value="1"/>
</dbReference>
<dbReference type="Pfam" id="PF04972">
    <property type="entry name" value="BON"/>
    <property type="match status" value="1"/>
</dbReference>
<proteinExistence type="predicted"/>
<accession>A0A0W0TLL3</accession>
<evidence type="ECO:0000313" key="1">
    <source>
        <dbReference type="EMBL" id="KTC96473.1"/>
    </source>
</evidence>
<reference evidence="1 2" key="1">
    <citation type="submission" date="2015-11" db="EMBL/GenBank/DDBJ databases">
        <title>Genomic analysis of 38 Legionella species identifies large and diverse effector repertoires.</title>
        <authorList>
            <person name="Burstein D."/>
            <person name="Amaro F."/>
            <person name="Zusman T."/>
            <person name="Lifshitz Z."/>
            <person name="Cohen O."/>
            <person name="Gilbert J.A."/>
            <person name="Pupko T."/>
            <person name="Shuman H.A."/>
            <person name="Segal G."/>
        </authorList>
    </citation>
    <scope>NUCLEOTIDE SEQUENCE [LARGE SCALE GENOMIC DNA]</scope>
    <source>
        <strain evidence="1 2">ATCC 49504</strain>
    </source>
</reference>
<keyword evidence="2" id="KW-1185">Reference proteome</keyword>
<dbReference type="PANTHER" id="PTHR34606:SF15">
    <property type="entry name" value="BON DOMAIN-CONTAINING PROTEIN"/>
    <property type="match status" value="1"/>
</dbReference>
<dbReference type="STRING" id="45065.Lgee_2156"/>
<sequence length="105" mass="11290">MKNAWLAQLAFSIALLSGCHTTGHNDFLWTPPGDSSVTDSVRTSIARNPELAGMPLEVTADNGVVTLRGYVQKIRQADIAAAIAQNTPGVSRVDNHIVVRPRLAR</sequence>
<evidence type="ECO:0000313" key="2">
    <source>
        <dbReference type="Proteomes" id="UP000054785"/>
    </source>
</evidence>
<gene>
    <name evidence="1" type="primary">osmY</name>
    <name evidence="1" type="ORF">Lgee_2156</name>
</gene>
<protein>
    <submittedName>
        <fullName evidence="1">Osmotically inducible protein Y-like protein</fullName>
    </submittedName>
</protein>
<organism evidence="1 2">
    <name type="scientific">Legionella geestiana</name>
    <dbReference type="NCBI Taxonomy" id="45065"/>
    <lineage>
        <taxon>Bacteria</taxon>
        <taxon>Pseudomonadati</taxon>
        <taxon>Pseudomonadota</taxon>
        <taxon>Gammaproteobacteria</taxon>
        <taxon>Legionellales</taxon>
        <taxon>Legionellaceae</taxon>
        <taxon>Legionella</taxon>
    </lineage>
</organism>
<dbReference type="PATRIC" id="fig|45065.4.peg.2345"/>
<dbReference type="InterPro" id="IPR007055">
    <property type="entry name" value="BON_dom"/>
</dbReference>
<dbReference type="InterPro" id="IPR051686">
    <property type="entry name" value="Lipoprotein_DolP"/>
</dbReference>
<dbReference type="AlphaFoldDB" id="A0A0W0TLL3"/>